<comment type="caution">
    <text evidence="1">The sequence shown here is derived from an EMBL/GenBank/DDBJ whole genome shotgun (WGS) entry which is preliminary data.</text>
</comment>
<dbReference type="EMBL" id="BAABHJ010000040">
    <property type="protein sequence ID" value="GAA4617580.1"/>
    <property type="molecule type" value="Genomic_DNA"/>
</dbReference>
<gene>
    <name evidence="1" type="ORF">GCM10023195_78550</name>
</gene>
<protein>
    <submittedName>
        <fullName evidence="1">Uncharacterized protein</fullName>
    </submittedName>
</protein>
<keyword evidence="2" id="KW-1185">Reference proteome</keyword>
<organism evidence="1 2">
    <name type="scientific">Actinoallomurus liliacearum</name>
    <dbReference type="NCBI Taxonomy" id="1080073"/>
    <lineage>
        <taxon>Bacteria</taxon>
        <taxon>Bacillati</taxon>
        <taxon>Actinomycetota</taxon>
        <taxon>Actinomycetes</taxon>
        <taxon>Streptosporangiales</taxon>
        <taxon>Thermomonosporaceae</taxon>
        <taxon>Actinoallomurus</taxon>
    </lineage>
</organism>
<proteinExistence type="predicted"/>
<sequence>MMQQPPPGWDPAKCQGGGTPTFTGADVITELGNNHAQPLFISMHDADAGNQNWDHTFVLPYRVTFRNWVVVVIAHVHVKRQTDGSYHQFPGNAYIPGYANWGCPTPQFVLTDAPQFNPAVHTYNRAVRNAHWASDTNADVALFSGRTRYPRPT</sequence>
<evidence type="ECO:0000313" key="2">
    <source>
        <dbReference type="Proteomes" id="UP001500212"/>
    </source>
</evidence>
<accession>A0ABP8TVN8</accession>
<reference evidence="2" key="1">
    <citation type="journal article" date="2019" name="Int. J. Syst. Evol. Microbiol.">
        <title>The Global Catalogue of Microorganisms (GCM) 10K type strain sequencing project: providing services to taxonomists for standard genome sequencing and annotation.</title>
        <authorList>
            <consortium name="The Broad Institute Genomics Platform"/>
            <consortium name="The Broad Institute Genome Sequencing Center for Infectious Disease"/>
            <person name="Wu L."/>
            <person name="Ma J."/>
        </authorList>
    </citation>
    <scope>NUCLEOTIDE SEQUENCE [LARGE SCALE GENOMIC DNA]</scope>
    <source>
        <strain evidence="2">JCM 17938</strain>
    </source>
</reference>
<dbReference type="RefSeq" id="WP_345365821.1">
    <property type="nucleotide sequence ID" value="NZ_BAABHJ010000040.1"/>
</dbReference>
<evidence type="ECO:0000313" key="1">
    <source>
        <dbReference type="EMBL" id="GAA4617580.1"/>
    </source>
</evidence>
<dbReference type="Proteomes" id="UP001500212">
    <property type="component" value="Unassembled WGS sequence"/>
</dbReference>
<name>A0ABP8TVN8_9ACTN</name>